<dbReference type="AlphaFoldDB" id="Q7M221"/>
<protein>
    <submittedName>
        <fullName evidence="1">Alpha-amylase inhibitor</fullName>
    </submittedName>
</protein>
<keyword id="KW-0903">Direct protein sequencing</keyword>
<sequence length="23" mass="2676">SPGEWCWPGMGHPMYPFPRCRAL</sequence>
<organism evidence="1">
    <name type="scientific">Secale cereale</name>
    <name type="common">Rye</name>
    <dbReference type="NCBI Taxonomy" id="4550"/>
    <lineage>
        <taxon>Eukaryota</taxon>
        <taxon>Viridiplantae</taxon>
        <taxon>Streptophyta</taxon>
        <taxon>Embryophyta</taxon>
        <taxon>Tracheophyta</taxon>
        <taxon>Spermatophyta</taxon>
        <taxon>Magnoliopsida</taxon>
        <taxon>Liliopsida</taxon>
        <taxon>Poales</taxon>
        <taxon>Poaceae</taxon>
        <taxon>BOP clade</taxon>
        <taxon>Pooideae</taxon>
        <taxon>Triticodae</taxon>
        <taxon>Triticeae</taxon>
        <taxon>Hordeinae</taxon>
        <taxon>Secale</taxon>
    </lineage>
</organism>
<dbReference type="PIR" id="S48156">
    <property type="entry name" value="S48156"/>
</dbReference>
<reference evidence="1" key="1">
    <citation type="journal article" date="1994" name="Eur. J. Biochem.">
        <title>Rye inhibitors of animal alpha-amylases show different specificities, aggregative properties and IgE-binding capacities than their homologues from wheat and barley.</title>
        <authorList>
            <person name="Garcia-Casado G."/>
            <person name="Sanchez-Monge R."/>
            <person name="Lopez-Otin C."/>
            <person name="Salcedo G."/>
        </authorList>
    </citation>
    <scope>PROTEIN SEQUENCE</scope>
</reference>
<name>Q7M221_SECCE</name>
<proteinExistence type="evidence at protein level"/>
<evidence type="ECO:0000313" key="1">
    <source>
        <dbReference type="PIR" id="S48156"/>
    </source>
</evidence>
<accession>Q7M221</accession>